<name>A0A5B7CTI1_PORTR</name>
<reference evidence="2 3" key="1">
    <citation type="submission" date="2019-05" db="EMBL/GenBank/DDBJ databases">
        <title>Another draft genome of Portunus trituberculatus and its Hox gene families provides insights of decapod evolution.</title>
        <authorList>
            <person name="Jeong J.-H."/>
            <person name="Song I."/>
            <person name="Kim S."/>
            <person name="Choi T."/>
            <person name="Kim D."/>
            <person name="Ryu S."/>
            <person name="Kim W."/>
        </authorList>
    </citation>
    <scope>NUCLEOTIDE SEQUENCE [LARGE SCALE GENOMIC DNA]</scope>
    <source>
        <tissue evidence="2">Muscle</tissue>
    </source>
</reference>
<protein>
    <submittedName>
        <fullName evidence="2">Uncharacterized protein</fullName>
    </submittedName>
</protein>
<evidence type="ECO:0000256" key="1">
    <source>
        <dbReference type="SAM" id="MobiDB-lite"/>
    </source>
</evidence>
<evidence type="ECO:0000313" key="3">
    <source>
        <dbReference type="Proteomes" id="UP000324222"/>
    </source>
</evidence>
<keyword evidence="3" id="KW-1185">Reference proteome</keyword>
<dbReference type="Proteomes" id="UP000324222">
    <property type="component" value="Unassembled WGS sequence"/>
</dbReference>
<proteinExistence type="predicted"/>
<dbReference type="AlphaFoldDB" id="A0A5B7CTI1"/>
<organism evidence="2 3">
    <name type="scientific">Portunus trituberculatus</name>
    <name type="common">Swimming crab</name>
    <name type="synonym">Neptunus trituberculatus</name>
    <dbReference type="NCBI Taxonomy" id="210409"/>
    <lineage>
        <taxon>Eukaryota</taxon>
        <taxon>Metazoa</taxon>
        <taxon>Ecdysozoa</taxon>
        <taxon>Arthropoda</taxon>
        <taxon>Crustacea</taxon>
        <taxon>Multicrustacea</taxon>
        <taxon>Malacostraca</taxon>
        <taxon>Eumalacostraca</taxon>
        <taxon>Eucarida</taxon>
        <taxon>Decapoda</taxon>
        <taxon>Pleocyemata</taxon>
        <taxon>Brachyura</taxon>
        <taxon>Eubrachyura</taxon>
        <taxon>Portunoidea</taxon>
        <taxon>Portunidae</taxon>
        <taxon>Portuninae</taxon>
        <taxon>Portunus</taxon>
    </lineage>
</organism>
<comment type="caution">
    <text evidence="2">The sequence shown here is derived from an EMBL/GenBank/DDBJ whole genome shotgun (WGS) entry which is preliminary data.</text>
</comment>
<sequence>MITFINTGRLTSAHPGYAGDECGRGESCTDGEGTWEEETCESDGGRGLGGDNKDDEETE</sequence>
<feature type="region of interest" description="Disordered" evidence="1">
    <location>
        <begin position="1"/>
        <end position="59"/>
    </location>
</feature>
<gene>
    <name evidence="2" type="ORF">E2C01_005424</name>
</gene>
<evidence type="ECO:0000313" key="2">
    <source>
        <dbReference type="EMBL" id="MPC12719.1"/>
    </source>
</evidence>
<dbReference type="EMBL" id="VSRR010000232">
    <property type="protein sequence ID" value="MPC12719.1"/>
    <property type="molecule type" value="Genomic_DNA"/>
</dbReference>
<accession>A0A5B7CTI1</accession>
<feature type="compositionally biased region" description="Polar residues" evidence="1">
    <location>
        <begin position="1"/>
        <end position="10"/>
    </location>
</feature>